<keyword evidence="7 8" id="KW-0472">Membrane</keyword>
<keyword evidence="6 8" id="KW-1133">Transmembrane helix</keyword>
<comment type="subcellular location">
    <subcellularLocation>
        <location evidence="1">Cell inner membrane</location>
        <topology evidence="1">Multi-pass membrane protein</topology>
    </subcellularLocation>
    <subcellularLocation>
        <location evidence="8">Cell membrane</location>
        <topology evidence="8">Multi-pass membrane protein</topology>
    </subcellularLocation>
</comment>
<evidence type="ECO:0000256" key="4">
    <source>
        <dbReference type="ARBA" id="ARBA00022475"/>
    </source>
</evidence>
<dbReference type="GO" id="GO:0022857">
    <property type="term" value="F:transmembrane transporter activity"/>
    <property type="evidence" value="ECO:0007669"/>
    <property type="project" value="InterPro"/>
</dbReference>
<proteinExistence type="inferred from homology"/>
<evidence type="ECO:0000256" key="1">
    <source>
        <dbReference type="ARBA" id="ARBA00004429"/>
    </source>
</evidence>
<gene>
    <name evidence="10" type="ORF">GCM10017056_16660</name>
</gene>
<dbReference type="Proteomes" id="UP000626220">
    <property type="component" value="Unassembled WGS sequence"/>
</dbReference>
<comment type="similarity">
    <text evidence="2">Belongs to the binding-protein-dependent transport system permease family. HisMQ subfamily.</text>
</comment>
<evidence type="ECO:0000256" key="6">
    <source>
        <dbReference type="ARBA" id="ARBA00022989"/>
    </source>
</evidence>
<keyword evidence="5 8" id="KW-0812">Transmembrane</keyword>
<protein>
    <submittedName>
        <fullName evidence="10">Amino acid ABC transporter permease</fullName>
    </submittedName>
</protein>
<feature type="transmembrane region" description="Helical" evidence="8">
    <location>
        <begin position="94"/>
        <end position="116"/>
    </location>
</feature>
<name>A0A8J3GVV4_9RHOB</name>
<evidence type="ECO:0000256" key="2">
    <source>
        <dbReference type="ARBA" id="ARBA00010072"/>
    </source>
</evidence>
<evidence type="ECO:0000313" key="11">
    <source>
        <dbReference type="Proteomes" id="UP000626220"/>
    </source>
</evidence>
<dbReference type="RefSeq" id="WP_189679602.1">
    <property type="nucleotide sequence ID" value="NZ_BNCJ01000003.1"/>
</dbReference>
<feature type="transmembrane region" description="Helical" evidence="8">
    <location>
        <begin position="281"/>
        <end position="304"/>
    </location>
</feature>
<dbReference type="InterPro" id="IPR010065">
    <property type="entry name" value="AA_ABC_transptr_permease_3TM"/>
</dbReference>
<dbReference type="CDD" id="cd06261">
    <property type="entry name" value="TM_PBP2"/>
    <property type="match status" value="1"/>
</dbReference>
<dbReference type="PROSITE" id="PS50928">
    <property type="entry name" value="ABC_TM1"/>
    <property type="match status" value="1"/>
</dbReference>
<dbReference type="GO" id="GO:0043190">
    <property type="term" value="C:ATP-binding cassette (ABC) transporter complex"/>
    <property type="evidence" value="ECO:0007669"/>
    <property type="project" value="InterPro"/>
</dbReference>
<accession>A0A8J3GVV4</accession>
<dbReference type="InterPro" id="IPR035906">
    <property type="entry name" value="MetI-like_sf"/>
</dbReference>
<feature type="transmembrane region" description="Helical" evidence="8">
    <location>
        <begin position="189"/>
        <end position="212"/>
    </location>
</feature>
<evidence type="ECO:0000259" key="9">
    <source>
        <dbReference type="PROSITE" id="PS50928"/>
    </source>
</evidence>
<sequence>MTDHSVTLPPGEGRGIKPWIRAQMRSPLGLVLNIAMLALIVTALPPLLDWAVIRATWTGSDMNACPPEGGACWAFIGAKMRLILFGTYPYDEHWRAVIATLIVVALVLASLNPLYWTRRLAMGWVIGLAVYSVLMWGGVFGLRFVDSSAWGGLPLTVILTVFGVFFGALVAVPVALARVSRLPVFRIAAVIYVELIRGVPLISILFMASVAMPLLLPEGFSPSGLVRVIIGIVIFTAAYMAEVLRGGLQAVPKGQHEAASSLGLGYWKTQFKVVLPQAVELVLPAFVSLIIITLKGTSLVVIVAMMDLLGAAKASLADPNWVGFYVEAFAFAGAIYVAMCASISWYGRRVETKLRSTRGNG</sequence>
<feature type="transmembrane region" description="Helical" evidence="8">
    <location>
        <begin position="27"/>
        <end position="48"/>
    </location>
</feature>
<evidence type="ECO:0000256" key="8">
    <source>
        <dbReference type="RuleBase" id="RU363032"/>
    </source>
</evidence>
<feature type="transmembrane region" description="Helical" evidence="8">
    <location>
        <begin position="157"/>
        <end position="177"/>
    </location>
</feature>
<evidence type="ECO:0000313" key="10">
    <source>
        <dbReference type="EMBL" id="GHF45692.1"/>
    </source>
</evidence>
<keyword evidence="11" id="KW-1185">Reference proteome</keyword>
<comment type="caution">
    <text evidence="10">The sequence shown here is derived from an EMBL/GenBank/DDBJ whole genome shotgun (WGS) entry which is preliminary data.</text>
</comment>
<dbReference type="GO" id="GO:0006865">
    <property type="term" value="P:amino acid transport"/>
    <property type="evidence" value="ECO:0007669"/>
    <property type="project" value="TreeGrafter"/>
</dbReference>
<dbReference type="AlphaFoldDB" id="A0A8J3GVV4"/>
<feature type="transmembrane region" description="Helical" evidence="8">
    <location>
        <begin position="324"/>
        <end position="346"/>
    </location>
</feature>
<dbReference type="Gene3D" id="1.10.3720.10">
    <property type="entry name" value="MetI-like"/>
    <property type="match status" value="1"/>
</dbReference>
<dbReference type="PANTHER" id="PTHR30614">
    <property type="entry name" value="MEMBRANE COMPONENT OF AMINO ACID ABC TRANSPORTER"/>
    <property type="match status" value="1"/>
</dbReference>
<feature type="domain" description="ABC transmembrane type-1" evidence="9">
    <location>
        <begin position="153"/>
        <end position="347"/>
    </location>
</feature>
<dbReference type="SUPFAM" id="SSF161098">
    <property type="entry name" value="MetI-like"/>
    <property type="match status" value="1"/>
</dbReference>
<keyword evidence="3 8" id="KW-0813">Transport</keyword>
<evidence type="ECO:0000256" key="5">
    <source>
        <dbReference type="ARBA" id="ARBA00022692"/>
    </source>
</evidence>
<organism evidence="10 11">
    <name type="scientific">Seohaeicola zhoushanensis</name>
    <dbReference type="NCBI Taxonomy" id="1569283"/>
    <lineage>
        <taxon>Bacteria</taxon>
        <taxon>Pseudomonadati</taxon>
        <taxon>Pseudomonadota</taxon>
        <taxon>Alphaproteobacteria</taxon>
        <taxon>Rhodobacterales</taxon>
        <taxon>Roseobacteraceae</taxon>
        <taxon>Seohaeicola</taxon>
    </lineage>
</organism>
<keyword evidence="4" id="KW-1003">Cell membrane</keyword>
<dbReference type="PANTHER" id="PTHR30614:SF41">
    <property type="entry name" value="INNER MEMBRANE AMINO-ACID ABC TRANSPORTER PERMEASE PROTEIN YHDY"/>
    <property type="match status" value="1"/>
</dbReference>
<dbReference type="NCBIfam" id="TIGR01726">
    <property type="entry name" value="HEQRo_perm_3TM"/>
    <property type="match status" value="1"/>
</dbReference>
<feature type="transmembrane region" description="Helical" evidence="8">
    <location>
        <begin position="224"/>
        <end position="244"/>
    </location>
</feature>
<dbReference type="InterPro" id="IPR043429">
    <property type="entry name" value="ArtM/GltK/GlnP/TcyL/YhdX-like"/>
</dbReference>
<dbReference type="Pfam" id="PF00528">
    <property type="entry name" value="BPD_transp_1"/>
    <property type="match status" value="1"/>
</dbReference>
<evidence type="ECO:0000256" key="3">
    <source>
        <dbReference type="ARBA" id="ARBA00022448"/>
    </source>
</evidence>
<evidence type="ECO:0000256" key="7">
    <source>
        <dbReference type="ARBA" id="ARBA00023136"/>
    </source>
</evidence>
<reference evidence="10" key="2">
    <citation type="submission" date="2020-09" db="EMBL/GenBank/DDBJ databases">
        <authorList>
            <person name="Sun Q."/>
            <person name="Kim S."/>
        </authorList>
    </citation>
    <scope>NUCLEOTIDE SEQUENCE</scope>
    <source>
        <strain evidence="10">KCTC 42650</strain>
    </source>
</reference>
<dbReference type="EMBL" id="BNCJ01000003">
    <property type="protein sequence ID" value="GHF45692.1"/>
    <property type="molecule type" value="Genomic_DNA"/>
</dbReference>
<dbReference type="InterPro" id="IPR000515">
    <property type="entry name" value="MetI-like"/>
</dbReference>
<feature type="transmembrane region" description="Helical" evidence="8">
    <location>
        <begin position="123"/>
        <end position="145"/>
    </location>
</feature>
<reference evidence="10" key="1">
    <citation type="journal article" date="2014" name="Int. J. Syst. Evol. Microbiol.">
        <title>Complete genome sequence of Corynebacterium casei LMG S-19264T (=DSM 44701T), isolated from a smear-ripened cheese.</title>
        <authorList>
            <consortium name="US DOE Joint Genome Institute (JGI-PGF)"/>
            <person name="Walter F."/>
            <person name="Albersmeier A."/>
            <person name="Kalinowski J."/>
            <person name="Ruckert C."/>
        </authorList>
    </citation>
    <scope>NUCLEOTIDE SEQUENCE</scope>
    <source>
        <strain evidence="10">KCTC 42650</strain>
    </source>
</reference>